<feature type="domain" description="CBS" evidence="3">
    <location>
        <begin position="7"/>
        <end position="72"/>
    </location>
</feature>
<dbReference type="InterPro" id="IPR046342">
    <property type="entry name" value="CBS_dom_sf"/>
</dbReference>
<dbReference type="Proteomes" id="UP001153069">
    <property type="component" value="Unassembled WGS sequence"/>
</dbReference>
<accession>A0A9N8EY54</accession>
<dbReference type="InterPro" id="IPR051257">
    <property type="entry name" value="Diverse_CBS-Domain"/>
</dbReference>
<dbReference type="AlphaFoldDB" id="A0A9N8EY54"/>
<gene>
    <name evidence="4" type="ORF">SEMRO_2363_G324950.1</name>
</gene>
<dbReference type="SMART" id="SM00116">
    <property type="entry name" value="CBS"/>
    <property type="match status" value="2"/>
</dbReference>
<evidence type="ECO:0000313" key="4">
    <source>
        <dbReference type="EMBL" id="CAB9528963.1"/>
    </source>
</evidence>
<sequence>MKVSEFMIPADKVVRVSPMDTVQTVMDLMLERHIGALIVMDDDEAEHGGLPVPLGIITKTDIAKAYKTQIPIDDPCKAMMNQGELITCTPNIDREKAARILKEHHTHHLVVVDEESSHFLGLISSFDITAECANGPAWLWNFLPRKELNAPITESQRADAAGPESIFHHKHDKTQYEDYVDLLGFQ</sequence>
<dbReference type="PANTHER" id="PTHR43080">
    <property type="entry name" value="CBS DOMAIN-CONTAINING PROTEIN CBSX3, MITOCHONDRIAL"/>
    <property type="match status" value="1"/>
</dbReference>
<evidence type="ECO:0000256" key="2">
    <source>
        <dbReference type="PROSITE-ProRule" id="PRU00703"/>
    </source>
</evidence>
<dbReference type="PANTHER" id="PTHR43080:SF29">
    <property type="entry name" value="OS02G0818000 PROTEIN"/>
    <property type="match status" value="1"/>
</dbReference>
<keyword evidence="1 2" id="KW-0129">CBS domain</keyword>
<feature type="domain" description="CBS" evidence="3">
    <location>
        <begin position="80"/>
        <end position="139"/>
    </location>
</feature>
<name>A0A9N8EY54_9STRA</name>
<dbReference type="PROSITE" id="PS51371">
    <property type="entry name" value="CBS"/>
    <property type="match status" value="2"/>
</dbReference>
<dbReference type="OrthoDB" id="418595at2759"/>
<dbReference type="InterPro" id="IPR000644">
    <property type="entry name" value="CBS_dom"/>
</dbReference>
<reference evidence="4" key="1">
    <citation type="submission" date="2020-06" db="EMBL/GenBank/DDBJ databases">
        <authorList>
            <consortium name="Plant Systems Biology data submission"/>
        </authorList>
    </citation>
    <scope>NUCLEOTIDE SEQUENCE</scope>
    <source>
        <strain evidence="4">D6</strain>
    </source>
</reference>
<protein>
    <submittedName>
        <fullName evidence="4">CBS</fullName>
    </submittedName>
</protein>
<keyword evidence="5" id="KW-1185">Reference proteome</keyword>
<dbReference type="Gene3D" id="3.10.580.10">
    <property type="entry name" value="CBS-domain"/>
    <property type="match status" value="1"/>
</dbReference>
<proteinExistence type="predicted"/>
<evidence type="ECO:0000256" key="1">
    <source>
        <dbReference type="ARBA" id="ARBA00023122"/>
    </source>
</evidence>
<dbReference type="SUPFAM" id="SSF54631">
    <property type="entry name" value="CBS-domain pair"/>
    <property type="match status" value="1"/>
</dbReference>
<organism evidence="4 5">
    <name type="scientific">Seminavis robusta</name>
    <dbReference type="NCBI Taxonomy" id="568900"/>
    <lineage>
        <taxon>Eukaryota</taxon>
        <taxon>Sar</taxon>
        <taxon>Stramenopiles</taxon>
        <taxon>Ochrophyta</taxon>
        <taxon>Bacillariophyta</taxon>
        <taxon>Bacillariophyceae</taxon>
        <taxon>Bacillariophycidae</taxon>
        <taxon>Naviculales</taxon>
        <taxon>Naviculaceae</taxon>
        <taxon>Seminavis</taxon>
    </lineage>
</organism>
<dbReference type="EMBL" id="CAICTM010002361">
    <property type="protein sequence ID" value="CAB9528963.1"/>
    <property type="molecule type" value="Genomic_DNA"/>
</dbReference>
<evidence type="ECO:0000313" key="5">
    <source>
        <dbReference type="Proteomes" id="UP001153069"/>
    </source>
</evidence>
<dbReference type="Pfam" id="PF00571">
    <property type="entry name" value="CBS"/>
    <property type="match status" value="2"/>
</dbReference>
<comment type="caution">
    <text evidence="4">The sequence shown here is derived from an EMBL/GenBank/DDBJ whole genome shotgun (WGS) entry which is preliminary data.</text>
</comment>
<evidence type="ECO:0000259" key="3">
    <source>
        <dbReference type="PROSITE" id="PS51371"/>
    </source>
</evidence>
<dbReference type="CDD" id="cd02205">
    <property type="entry name" value="CBS_pair_SF"/>
    <property type="match status" value="1"/>
</dbReference>